<dbReference type="AlphaFoldDB" id="A0A061SEU6"/>
<feature type="transmembrane region" description="Helical" evidence="7">
    <location>
        <begin position="125"/>
        <end position="144"/>
    </location>
</feature>
<evidence type="ECO:0000256" key="1">
    <source>
        <dbReference type="ARBA" id="ARBA00004141"/>
    </source>
</evidence>
<evidence type="ECO:0000256" key="2">
    <source>
        <dbReference type="ARBA" id="ARBA00006175"/>
    </source>
</evidence>
<feature type="transmembrane region" description="Helical" evidence="7">
    <location>
        <begin position="12"/>
        <end position="33"/>
    </location>
</feature>
<name>A0A061SEU6_9CHLO</name>
<evidence type="ECO:0000256" key="7">
    <source>
        <dbReference type="SAM" id="Phobius"/>
    </source>
</evidence>
<feature type="transmembrane region" description="Helical" evidence="7">
    <location>
        <begin position="53"/>
        <end position="77"/>
    </location>
</feature>
<dbReference type="PANTHER" id="PTHR19139">
    <property type="entry name" value="AQUAPORIN TRANSPORTER"/>
    <property type="match status" value="1"/>
</dbReference>
<dbReference type="GO" id="GO:0015250">
    <property type="term" value="F:water channel activity"/>
    <property type="evidence" value="ECO:0007669"/>
    <property type="project" value="TreeGrafter"/>
</dbReference>
<dbReference type="InterPro" id="IPR000425">
    <property type="entry name" value="MIP"/>
</dbReference>
<proteinExistence type="inferred from homology"/>
<comment type="similarity">
    <text evidence="2 6">Belongs to the MIP/aquaporin (TC 1.A.8) family.</text>
</comment>
<evidence type="ECO:0000256" key="3">
    <source>
        <dbReference type="ARBA" id="ARBA00022692"/>
    </source>
</evidence>
<dbReference type="InterPro" id="IPR034294">
    <property type="entry name" value="Aquaporin_transptr"/>
</dbReference>
<dbReference type="Gene3D" id="1.20.1080.10">
    <property type="entry name" value="Glycerol uptake facilitator protein"/>
    <property type="match status" value="1"/>
</dbReference>
<gene>
    <name evidence="8" type="primary">SIP</name>
    <name evidence="8" type="ORF">TSPGSL018_8018</name>
</gene>
<evidence type="ECO:0000256" key="4">
    <source>
        <dbReference type="ARBA" id="ARBA00022989"/>
    </source>
</evidence>
<dbReference type="PRINTS" id="PR00783">
    <property type="entry name" value="MINTRINSICP"/>
</dbReference>
<dbReference type="PANTHER" id="PTHR19139:SF199">
    <property type="entry name" value="MIP17260P"/>
    <property type="match status" value="1"/>
</dbReference>
<sequence>MKLQGLPVLRDFFASAIWVLFTAYLPLISPVAAPVLGGDISAMLAVTTGGLLVMAWLCELLGGACFNPVVSASLAAARKEPPGRALCRMAFQTLGGVSAGYAAVVLRGVGNLGSLAGGVVPGTSITQGAVCEFILSFLSCAVIVSTIGMKNKGMMLAYQFGATLLLILGGMDYTGPSMNPAVTFCWFWHLKGHDALEHAVVFWAGPLAGSILAGLLAREPKVTAPRGRRKAKAM</sequence>
<dbReference type="InterPro" id="IPR023271">
    <property type="entry name" value="Aquaporin-like"/>
</dbReference>
<feature type="transmembrane region" description="Helical" evidence="7">
    <location>
        <begin position="156"/>
        <end position="175"/>
    </location>
</feature>
<evidence type="ECO:0000256" key="6">
    <source>
        <dbReference type="RuleBase" id="RU000477"/>
    </source>
</evidence>
<dbReference type="SUPFAM" id="SSF81338">
    <property type="entry name" value="Aquaporin-like"/>
    <property type="match status" value="1"/>
</dbReference>
<dbReference type="GO" id="GO:0005886">
    <property type="term" value="C:plasma membrane"/>
    <property type="evidence" value="ECO:0007669"/>
    <property type="project" value="TreeGrafter"/>
</dbReference>
<keyword evidence="6" id="KW-0813">Transport</keyword>
<keyword evidence="4 7" id="KW-1133">Transmembrane helix</keyword>
<feature type="transmembrane region" description="Helical" evidence="7">
    <location>
        <begin position="89"/>
        <end position="110"/>
    </location>
</feature>
<keyword evidence="5 7" id="KW-0472">Membrane</keyword>
<keyword evidence="3 6" id="KW-0812">Transmembrane</keyword>
<comment type="subcellular location">
    <subcellularLocation>
        <location evidence="1">Membrane</location>
        <topology evidence="1">Multi-pass membrane protein</topology>
    </subcellularLocation>
</comment>
<reference evidence="8" key="1">
    <citation type="submission" date="2014-05" db="EMBL/GenBank/DDBJ databases">
        <title>The transcriptome of the halophilic microalga Tetraselmis sp. GSL018 isolated from the Great Salt Lake, Utah.</title>
        <authorList>
            <person name="Jinkerson R.E."/>
            <person name="D'Adamo S."/>
            <person name="Posewitz M.C."/>
        </authorList>
    </citation>
    <scope>NUCLEOTIDE SEQUENCE</scope>
    <source>
        <strain evidence="8">GSL018</strain>
    </source>
</reference>
<organism evidence="8">
    <name type="scientific">Tetraselmis sp. GSL018</name>
    <dbReference type="NCBI Taxonomy" id="582737"/>
    <lineage>
        <taxon>Eukaryota</taxon>
        <taxon>Viridiplantae</taxon>
        <taxon>Chlorophyta</taxon>
        <taxon>core chlorophytes</taxon>
        <taxon>Chlorodendrophyceae</taxon>
        <taxon>Chlorodendrales</taxon>
        <taxon>Chlorodendraceae</taxon>
        <taxon>Tetraselmis</taxon>
    </lineage>
</organism>
<evidence type="ECO:0000256" key="5">
    <source>
        <dbReference type="ARBA" id="ARBA00023136"/>
    </source>
</evidence>
<dbReference type="EMBL" id="GBEZ01003763">
    <property type="protein sequence ID" value="JAC81400.1"/>
    <property type="molecule type" value="Transcribed_RNA"/>
</dbReference>
<dbReference type="Pfam" id="PF00230">
    <property type="entry name" value="MIP"/>
    <property type="match status" value="1"/>
</dbReference>
<feature type="transmembrane region" description="Helical" evidence="7">
    <location>
        <begin position="195"/>
        <end position="217"/>
    </location>
</feature>
<evidence type="ECO:0000313" key="8">
    <source>
        <dbReference type="EMBL" id="JAC81400.1"/>
    </source>
</evidence>
<protein>
    <submittedName>
        <fullName evidence="8">Aquaporin SIP</fullName>
    </submittedName>
</protein>
<accession>A0A061SEU6</accession>